<organism evidence="7">
    <name type="scientific">Medioppia subpectinata</name>
    <dbReference type="NCBI Taxonomy" id="1979941"/>
    <lineage>
        <taxon>Eukaryota</taxon>
        <taxon>Metazoa</taxon>
        <taxon>Ecdysozoa</taxon>
        <taxon>Arthropoda</taxon>
        <taxon>Chelicerata</taxon>
        <taxon>Arachnida</taxon>
        <taxon>Acari</taxon>
        <taxon>Acariformes</taxon>
        <taxon>Sarcoptiformes</taxon>
        <taxon>Oribatida</taxon>
        <taxon>Brachypylina</taxon>
        <taxon>Oppioidea</taxon>
        <taxon>Oppiidae</taxon>
        <taxon>Medioppia</taxon>
    </lineage>
</organism>
<gene>
    <name evidence="7" type="ORF">OSB1V03_LOCUS15765</name>
</gene>
<dbReference type="PANTHER" id="PTHR11523">
    <property type="entry name" value="SODIUM/POTASSIUM-DEPENDENT ATPASE BETA SUBUNIT"/>
    <property type="match status" value="1"/>
</dbReference>
<dbReference type="GO" id="GO:0005890">
    <property type="term" value="C:sodium:potassium-exchanging ATPase complex"/>
    <property type="evidence" value="ECO:0007669"/>
    <property type="project" value="InterPro"/>
</dbReference>
<reference evidence="7" key="1">
    <citation type="submission" date="2020-11" db="EMBL/GenBank/DDBJ databases">
        <authorList>
            <person name="Tran Van P."/>
        </authorList>
    </citation>
    <scope>NUCLEOTIDE SEQUENCE</scope>
</reference>
<evidence type="ECO:0000256" key="3">
    <source>
        <dbReference type="ARBA" id="ARBA00022692"/>
    </source>
</evidence>
<dbReference type="InterPro" id="IPR000402">
    <property type="entry name" value="Na/K_ATPase_sub_beta"/>
</dbReference>
<accession>A0A7R9L5P4</accession>
<evidence type="ECO:0000313" key="7">
    <source>
        <dbReference type="EMBL" id="CAD7635374.1"/>
    </source>
</evidence>
<evidence type="ECO:0008006" key="9">
    <source>
        <dbReference type="Google" id="ProtNLM"/>
    </source>
</evidence>
<dbReference type="Proteomes" id="UP000759131">
    <property type="component" value="Unassembled WGS sequence"/>
</dbReference>
<keyword evidence="6" id="KW-0472">Membrane</keyword>
<feature type="non-terminal residue" evidence="7">
    <location>
        <position position="1"/>
    </location>
</feature>
<dbReference type="GO" id="GO:0001671">
    <property type="term" value="F:ATPase activator activity"/>
    <property type="evidence" value="ECO:0007669"/>
    <property type="project" value="TreeGrafter"/>
</dbReference>
<dbReference type="OrthoDB" id="5912413at2759"/>
<dbReference type="GO" id="GO:1990573">
    <property type="term" value="P:potassium ion import across plasma membrane"/>
    <property type="evidence" value="ECO:0007669"/>
    <property type="project" value="TreeGrafter"/>
</dbReference>
<dbReference type="EMBL" id="CAJPIZ010016709">
    <property type="protein sequence ID" value="CAG2115804.1"/>
    <property type="molecule type" value="Genomic_DNA"/>
</dbReference>
<dbReference type="GO" id="GO:0030007">
    <property type="term" value="P:intracellular potassium ion homeostasis"/>
    <property type="evidence" value="ECO:0007669"/>
    <property type="project" value="TreeGrafter"/>
</dbReference>
<evidence type="ECO:0000313" key="8">
    <source>
        <dbReference type="Proteomes" id="UP000759131"/>
    </source>
</evidence>
<keyword evidence="4" id="KW-0735">Signal-anchor</keyword>
<proteinExistence type="inferred from homology"/>
<evidence type="ECO:0000256" key="2">
    <source>
        <dbReference type="ARBA" id="ARBA00005876"/>
    </source>
</evidence>
<protein>
    <recommendedName>
        <fullName evidence="9">Sodium/potassium-transporting ATPase subunit beta</fullName>
    </recommendedName>
</protein>
<keyword evidence="3" id="KW-0812">Transmembrane</keyword>
<dbReference type="Pfam" id="PF00287">
    <property type="entry name" value="Na_K-ATPase"/>
    <property type="match status" value="1"/>
</dbReference>
<comment type="similarity">
    <text evidence="2">Belongs to the X(+)/potassium ATPases subunit beta family.</text>
</comment>
<evidence type="ECO:0000256" key="5">
    <source>
        <dbReference type="ARBA" id="ARBA00022989"/>
    </source>
</evidence>
<dbReference type="PANTHER" id="PTHR11523:SF28">
    <property type="entry name" value="NA_K-ATPASE BETA SUBUNIT ISOFORM 4-RELATED"/>
    <property type="match status" value="1"/>
</dbReference>
<keyword evidence="5" id="KW-1133">Transmembrane helix</keyword>
<name>A0A7R9L5P4_9ACAR</name>
<evidence type="ECO:0000256" key="6">
    <source>
        <dbReference type="ARBA" id="ARBA00023136"/>
    </source>
</evidence>
<comment type="subcellular location">
    <subcellularLocation>
        <location evidence="1">Membrane</location>
        <topology evidence="1">Single-pass type II membrane protein</topology>
    </subcellularLocation>
</comment>
<dbReference type="EMBL" id="OC871284">
    <property type="protein sequence ID" value="CAD7635374.1"/>
    <property type="molecule type" value="Genomic_DNA"/>
</dbReference>
<sequence>WDEDKTYRYIRIVPKPNGPKNLIQFRHGNMPYEGRVWPDLVKQMDDFVHQYNPEVYLRNHNITECITGQERTEQARQANQCLFDIRMISEQCRSGDYGYATGQPCVFIQFNNITGWKPDLYTMNDIGPRSNTTLPANLQQFIRGNNNRNTIVDQENMGQIEYTPTQGFPVYYFPYDGHPDYMPPLVAIRFRSPATSIAIGITCRLYAKNLNHTDNFDEMVEPVPALPFNIFIE</sequence>
<dbReference type="GO" id="GO:0036376">
    <property type="term" value="P:sodium ion export across plasma membrane"/>
    <property type="evidence" value="ECO:0007669"/>
    <property type="project" value="TreeGrafter"/>
</dbReference>
<evidence type="ECO:0000256" key="1">
    <source>
        <dbReference type="ARBA" id="ARBA00004606"/>
    </source>
</evidence>
<evidence type="ECO:0000256" key="4">
    <source>
        <dbReference type="ARBA" id="ARBA00022968"/>
    </source>
</evidence>
<dbReference type="GO" id="GO:0006883">
    <property type="term" value="P:intracellular sodium ion homeostasis"/>
    <property type="evidence" value="ECO:0007669"/>
    <property type="project" value="TreeGrafter"/>
</dbReference>
<dbReference type="AlphaFoldDB" id="A0A7R9L5P4"/>
<keyword evidence="8" id="KW-1185">Reference proteome</keyword>
<dbReference type="Gene3D" id="2.60.40.1660">
    <property type="entry name" value="Na, k-atpase alpha subunit"/>
    <property type="match status" value="1"/>
</dbReference>
<dbReference type="InterPro" id="IPR038702">
    <property type="entry name" value="Na/K_ATPase_sub_beta_sf"/>
</dbReference>